<dbReference type="InterPro" id="IPR036873">
    <property type="entry name" value="Rhodanese-like_dom_sf"/>
</dbReference>
<dbReference type="SMART" id="SM00450">
    <property type="entry name" value="RHOD"/>
    <property type="match status" value="1"/>
</dbReference>
<keyword evidence="1" id="KW-0472">Membrane</keyword>
<evidence type="ECO:0000259" key="2">
    <source>
        <dbReference type="PROSITE" id="PS50206"/>
    </source>
</evidence>
<dbReference type="PROSITE" id="PS50206">
    <property type="entry name" value="RHODANESE_3"/>
    <property type="match status" value="1"/>
</dbReference>
<evidence type="ECO:0000313" key="3">
    <source>
        <dbReference type="EMBL" id="KHT65311.1"/>
    </source>
</evidence>
<dbReference type="SUPFAM" id="SSF52821">
    <property type="entry name" value="Rhodanese/Cell cycle control phosphatase"/>
    <property type="match status" value="1"/>
</dbReference>
<reference evidence="3 4" key="1">
    <citation type="submission" date="2014-12" db="EMBL/GenBank/DDBJ databases">
        <title>Genome sequencing of Photobacterium gaetbulicola AD005a.</title>
        <authorList>
            <person name="Adrian T.G.S."/>
            <person name="Chan K.G."/>
        </authorList>
    </citation>
    <scope>NUCLEOTIDE SEQUENCE [LARGE SCALE GENOMIC DNA]</scope>
    <source>
        <strain evidence="3 4">AD005a</strain>
    </source>
</reference>
<feature type="transmembrane region" description="Helical" evidence="1">
    <location>
        <begin position="12"/>
        <end position="30"/>
    </location>
</feature>
<dbReference type="CDD" id="cd00158">
    <property type="entry name" value="RHOD"/>
    <property type="match status" value="1"/>
</dbReference>
<evidence type="ECO:0000313" key="4">
    <source>
        <dbReference type="Proteomes" id="UP000031278"/>
    </source>
</evidence>
<name>A0A0B9H325_9GAMM</name>
<sequence>MQQYIDFVTSNPMLSLVWVGLVVAIITSYVKQKTAGYKIVTPNEATVMVNREDGVFVDIRSRDEYRGGHIAGALHILPSQIKEQNLADLEKYKQAPIIVVCKTGQTAQESANLLSKAGFENVNLLKDGLISWNEANLPLIRSKSGKARK</sequence>
<dbReference type="PANTHER" id="PTHR43031:SF18">
    <property type="entry name" value="RHODANESE-RELATED SULFURTRANSFERASES"/>
    <property type="match status" value="1"/>
</dbReference>
<dbReference type="PANTHER" id="PTHR43031">
    <property type="entry name" value="FAD-DEPENDENT OXIDOREDUCTASE"/>
    <property type="match status" value="1"/>
</dbReference>
<dbReference type="EMBL" id="JWLZ01000015">
    <property type="protein sequence ID" value="KHT65311.1"/>
    <property type="molecule type" value="Genomic_DNA"/>
</dbReference>
<dbReference type="InterPro" id="IPR001763">
    <property type="entry name" value="Rhodanese-like_dom"/>
</dbReference>
<gene>
    <name evidence="3" type="ORF">RJ45_02055</name>
</gene>
<comment type="caution">
    <text evidence="3">The sequence shown here is derived from an EMBL/GenBank/DDBJ whole genome shotgun (WGS) entry which is preliminary data.</text>
</comment>
<dbReference type="AlphaFoldDB" id="A0A0B9H325"/>
<dbReference type="Pfam" id="PF00581">
    <property type="entry name" value="Rhodanese"/>
    <property type="match status" value="1"/>
</dbReference>
<dbReference type="RefSeq" id="WP_039457298.1">
    <property type="nucleotide sequence ID" value="NZ_JWLZ01000015.1"/>
</dbReference>
<keyword evidence="1" id="KW-1133">Transmembrane helix</keyword>
<accession>A0A0B9H325</accession>
<dbReference type="InterPro" id="IPR050229">
    <property type="entry name" value="GlpE_sulfurtransferase"/>
</dbReference>
<organism evidence="3 4">
    <name type="scientific">Photobacterium gaetbulicola</name>
    <dbReference type="NCBI Taxonomy" id="1295392"/>
    <lineage>
        <taxon>Bacteria</taxon>
        <taxon>Pseudomonadati</taxon>
        <taxon>Pseudomonadota</taxon>
        <taxon>Gammaproteobacteria</taxon>
        <taxon>Vibrionales</taxon>
        <taxon>Vibrionaceae</taxon>
        <taxon>Photobacterium</taxon>
    </lineage>
</organism>
<proteinExistence type="predicted"/>
<evidence type="ECO:0000256" key="1">
    <source>
        <dbReference type="SAM" id="Phobius"/>
    </source>
</evidence>
<protein>
    <recommendedName>
        <fullName evidence="2">Rhodanese domain-containing protein</fullName>
    </recommendedName>
</protein>
<keyword evidence="1" id="KW-0812">Transmembrane</keyword>
<dbReference type="Gene3D" id="3.40.250.10">
    <property type="entry name" value="Rhodanese-like domain"/>
    <property type="match status" value="1"/>
</dbReference>
<dbReference type="Proteomes" id="UP000031278">
    <property type="component" value="Unassembled WGS sequence"/>
</dbReference>
<feature type="domain" description="Rhodanese" evidence="2">
    <location>
        <begin position="50"/>
        <end position="141"/>
    </location>
</feature>